<sequence length="192" mass="21603">MLLSKAQLFRLGSGKTGFVSTGCTFGKLHKGTVSRVTRIPSGISCLKAASEGSAQGKNSIHMIKDIRNAPKIVPVARQKPFLHKIRGCFIDKAKDAGRKGSYDNSLLRYLIFKFIDFKETPSIICVPPELQLRLDKEFVKNIEHEYAKSNESYCESYDIVQGITYSYTTEDLQYCTCTDLCKAARFCFTEFL</sequence>
<name>A0A2I0UDF0_LIMLA</name>
<dbReference type="Proteomes" id="UP000233556">
    <property type="component" value="Unassembled WGS sequence"/>
</dbReference>
<evidence type="ECO:0000313" key="2">
    <source>
        <dbReference type="Proteomes" id="UP000233556"/>
    </source>
</evidence>
<keyword evidence="2" id="KW-1185">Reference proteome</keyword>
<evidence type="ECO:0000313" key="1">
    <source>
        <dbReference type="EMBL" id="PKU44069.1"/>
    </source>
</evidence>
<dbReference type="AlphaFoldDB" id="A0A2I0UDF0"/>
<dbReference type="EMBL" id="KZ505851">
    <property type="protein sequence ID" value="PKU44069.1"/>
    <property type="molecule type" value="Genomic_DNA"/>
</dbReference>
<proteinExistence type="predicted"/>
<reference evidence="2" key="2">
    <citation type="submission" date="2017-12" db="EMBL/GenBank/DDBJ databases">
        <title>Genome sequence of the Bar-tailed Godwit (Limosa lapponica baueri).</title>
        <authorList>
            <person name="Lima N.C.B."/>
            <person name="Parody-Merino A.M."/>
            <person name="Battley P.F."/>
            <person name="Fidler A.E."/>
            <person name="Prosdocimi F."/>
        </authorList>
    </citation>
    <scope>NUCLEOTIDE SEQUENCE [LARGE SCALE GENOMIC DNA]</scope>
</reference>
<protein>
    <submittedName>
        <fullName evidence="1">Uncharacterized protein</fullName>
    </submittedName>
</protein>
<accession>A0A2I0UDF0</accession>
<organism evidence="1 2">
    <name type="scientific">Limosa lapponica baueri</name>
    <dbReference type="NCBI Taxonomy" id="1758121"/>
    <lineage>
        <taxon>Eukaryota</taxon>
        <taxon>Metazoa</taxon>
        <taxon>Chordata</taxon>
        <taxon>Craniata</taxon>
        <taxon>Vertebrata</taxon>
        <taxon>Euteleostomi</taxon>
        <taxon>Archelosauria</taxon>
        <taxon>Archosauria</taxon>
        <taxon>Dinosauria</taxon>
        <taxon>Saurischia</taxon>
        <taxon>Theropoda</taxon>
        <taxon>Coelurosauria</taxon>
        <taxon>Aves</taxon>
        <taxon>Neognathae</taxon>
        <taxon>Neoaves</taxon>
        <taxon>Charadriiformes</taxon>
        <taxon>Scolopacidae</taxon>
        <taxon>Limosa</taxon>
    </lineage>
</organism>
<gene>
    <name evidence="1" type="ORF">llap_5634</name>
</gene>
<reference evidence="2" key="1">
    <citation type="submission" date="2017-11" db="EMBL/GenBank/DDBJ databases">
        <authorList>
            <person name="Lima N.C."/>
            <person name="Parody-Merino A.M."/>
            <person name="Battley P.F."/>
            <person name="Fidler A.E."/>
            <person name="Prosdocimi F."/>
        </authorList>
    </citation>
    <scope>NUCLEOTIDE SEQUENCE [LARGE SCALE GENOMIC DNA]</scope>
</reference>